<organism evidence="8 9">
    <name type="scientific">Candida verbasci</name>
    <dbReference type="NCBI Taxonomy" id="1227364"/>
    <lineage>
        <taxon>Eukaryota</taxon>
        <taxon>Fungi</taxon>
        <taxon>Dikarya</taxon>
        <taxon>Ascomycota</taxon>
        <taxon>Saccharomycotina</taxon>
        <taxon>Pichiomycetes</taxon>
        <taxon>Debaryomycetaceae</taxon>
        <taxon>Candida/Lodderomyces clade</taxon>
        <taxon>Candida</taxon>
    </lineage>
</organism>
<comment type="caution">
    <text evidence="8">The sequence shown here is derived from an EMBL/GenBank/DDBJ whole genome shotgun (WGS) entry which is preliminary data.</text>
</comment>
<sequence length="249" mass="28576">MRFSFALLSLAATSLVSAGYFKPTPIDEDCYETGLTSVDFEFALGVKDCDYDYDYDKRVYDLVFEIGDGQLEHDGCHLITCESCYPTSTYCPTTTYCPDPVTEDCETTTTYCPDDCDDKHKHKWKRGEYYSKKDKYCEVCKPFKDVTFFTLCDTVFQDECDGIGSIVANHQFQVDKPVQVDAIYTKGFTIVEKDDEYLLALKGKTKFWHCKVDDCGLYKLYDKKIAPQCSEIELVIIKAKKCDEDCDDY</sequence>
<dbReference type="PANTHER" id="PTHR47254:SF1">
    <property type="entry name" value="CELL WALL MANNOPROTEIN CIS3-RELATED"/>
    <property type="match status" value="1"/>
</dbReference>
<evidence type="ECO:0000313" key="8">
    <source>
        <dbReference type="EMBL" id="CAI5758211.1"/>
    </source>
</evidence>
<accession>A0A9W4TW88</accession>
<dbReference type="GO" id="GO:0005199">
    <property type="term" value="F:structural constituent of cell wall"/>
    <property type="evidence" value="ECO:0007669"/>
    <property type="project" value="TreeGrafter"/>
</dbReference>
<feature type="chain" id="PRO_5040845840" description="Cell wall mannoprotein PIR1-like C-terminal domain-containing protein" evidence="6">
    <location>
        <begin position="19"/>
        <end position="249"/>
    </location>
</feature>
<dbReference type="Proteomes" id="UP001152885">
    <property type="component" value="Unassembled WGS sequence"/>
</dbReference>
<keyword evidence="2" id="KW-0134">Cell wall</keyword>
<dbReference type="InterPro" id="IPR051153">
    <property type="entry name" value="Yeast_CWMannoprotein_PIR"/>
</dbReference>
<gene>
    <name evidence="8" type="ORF">CANVERA_P2724</name>
</gene>
<comment type="similarity">
    <text evidence="5">Belongs to the PIR protein family.</text>
</comment>
<keyword evidence="4 6" id="KW-0732">Signal</keyword>
<evidence type="ECO:0000256" key="4">
    <source>
        <dbReference type="ARBA" id="ARBA00022729"/>
    </source>
</evidence>
<dbReference type="GO" id="GO:0009277">
    <property type="term" value="C:fungal-type cell wall"/>
    <property type="evidence" value="ECO:0007669"/>
    <property type="project" value="TreeGrafter"/>
</dbReference>
<dbReference type="Pfam" id="PF22799">
    <property type="entry name" value="PIR1-like_C"/>
    <property type="match status" value="1"/>
</dbReference>
<dbReference type="GO" id="GO:0031505">
    <property type="term" value="P:fungal-type cell wall organization"/>
    <property type="evidence" value="ECO:0007669"/>
    <property type="project" value="TreeGrafter"/>
</dbReference>
<dbReference type="InterPro" id="IPR054508">
    <property type="entry name" value="PIR1-like_C"/>
</dbReference>
<evidence type="ECO:0000313" key="9">
    <source>
        <dbReference type="Proteomes" id="UP001152885"/>
    </source>
</evidence>
<evidence type="ECO:0000256" key="1">
    <source>
        <dbReference type="ARBA" id="ARBA00004191"/>
    </source>
</evidence>
<evidence type="ECO:0000256" key="6">
    <source>
        <dbReference type="SAM" id="SignalP"/>
    </source>
</evidence>
<reference evidence="8" key="1">
    <citation type="submission" date="2022-12" db="EMBL/GenBank/DDBJ databases">
        <authorList>
            <person name="Brejova B."/>
        </authorList>
    </citation>
    <scope>NUCLEOTIDE SEQUENCE</scope>
</reference>
<evidence type="ECO:0000256" key="3">
    <source>
        <dbReference type="ARBA" id="ARBA00022525"/>
    </source>
</evidence>
<keyword evidence="3" id="KW-0964">Secreted</keyword>
<dbReference type="AlphaFoldDB" id="A0A9W4TW88"/>
<comment type="subcellular location">
    <subcellularLocation>
        <location evidence="1">Secreted</location>
        <location evidence="1">Cell wall</location>
    </subcellularLocation>
</comment>
<dbReference type="PANTHER" id="PTHR47254">
    <property type="entry name" value="CELL WALL MANNOPROTEIN CIS3-RELATED"/>
    <property type="match status" value="1"/>
</dbReference>
<dbReference type="OrthoDB" id="5415592at2759"/>
<feature type="domain" description="Cell wall mannoprotein PIR1-like C-terminal" evidence="7">
    <location>
        <begin position="156"/>
        <end position="232"/>
    </location>
</feature>
<dbReference type="EMBL" id="CANTUO010000002">
    <property type="protein sequence ID" value="CAI5758211.1"/>
    <property type="molecule type" value="Genomic_DNA"/>
</dbReference>
<proteinExistence type="inferred from homology"/>
<evidence type="ECO:0000256" key="5">
    <source>
        <dbReference type="ARBA" id="ARBA00038219"/>
    </source>
</evidence>
<feature type="signal peptide" evidence="6">
    <location>
        <begin position="1"/>
        <end position="18"/>
    </location>
</feature>
<keyword evidence="9" id="KW-1185">Reference proteome</keyword>
<evidence type="ECO:0000259" key="7">
    <source>
        <dbReference type="Pfam" id="PF22799"/>
    </source>
</evidence>
<evidence type="ECO:0000256" key="2">
    <source>
        <dbReference type="ARBA" id="ARBA00022512"/>
    </source>
</evidence>
<name>A0A9W4TW88_9ASCO</name>
<protein>
    <recommendedName>
        <fullName evidence="7">Cell wall mannoprotein PIR1-like C-terminal domain-containing protein</fullName>
    </recommendedName>
</protein>